<dbReference type="GO" id="GO:0006351">
    <property type="term" value="P:DNA-templated transcription"/>
    <property type="evidence" value="ECO:0007669"/>
    <property type="project" value="TreeGrafter"/>
</dbReference>
<dbReference type="GO" id="GO:0043565">
    <property type="term" value="F:sequence-specific DNA binding"/>
    <property type="evidence" value="ECO:0007669"/>
    <property type="project" value="TreeGrafter"/>
</dbReference>
<evidence type="ECO:0000259" key="5">
    <source>
        <dbReference type="PROSITE" id="PS50931"/>
    </source>
</evidence>
<evidence type="ECO:0000313" key="7">
    <source>
        <dbReference type="Proteomes" id="UP000538147"/>
    </source>
</evidence>
<dbReference type="Pfam" id="PF00126">
    <property type="entry name" value="HTH_1"/>
    <property type="match status" value="1"/>
</dbReference>
<dbReference type="PROSITE" id="PS50931">
    <property type="entry name" value="HTH_LYSR"/>
    <property type="match status" value="1"/>
</dbReference>
<proteinExistence type="inferred from homology"/>
<dbReference type="AlphaFoldDB" id="A0A841LEF5"/>
<dbReference type="GO" id="GO:0003700">
    <property type="term" value="F:DNA-binding transcription factor activity"/>
    <property type="evidence" value="ECO:0007669"/>
    <property type="project" value="InterPro"/>
</dbReference>
<comment type="similarity">
    <text evidence="1">Belongs to the LysR transcriptional regulatory family.</text>
</comment>
<sequence length="298" mass="32688">MDDLNDVLVFTRVAEAESFTRAAARLGLPKSSVSTRVSRLEDRLGARLIERTTRRLRLTDLGQRYFEHAKRVILELEQASAAVKSFQAAPSGSLRIAAPTILGQAFLPPIIAAYAKQFPDVHLFVELSNRRVDLLEEGFDVAIRAGALPDSSLVARRMGRGTARLYASLAYVAVKGMPDQPHDLARHRLLENGGSAKAHSWTLRAEAGDEVRIDISFAMICNDPEVLLAAARDGLGIANLPNFIGAPDVVRGNLVAVLPEWSVRRVEINAVYPSHKSLSPALRAFLDLAANQLRRRLD</sequence>
<keyword evidence="2" id="KW-0805">Transcription regulation</keyword>
<dbReference type="SUPFAM" id="SSF46785">
    <property type="entry name" value="Winged helix' DNA-binding domain"/>
    <property type="match status" value="1"/>
</dbReference>
<organism evidence="6 7">
    <name type="scientific">Polymorphobacter multimanifer</name>
    <dbReference type="NCBI Taxonomy" id="1070431"/>
    <lineage>
        <taxon>Bacteria</taxon>
        <taxon>Pseudomonadati</taxon>
        <taxon>Pseudomonadota</taxon>
        <taxon>Alphaproteobacteria</taxon>
        <taxon>Sphingomonadales</taxon>
        <taxon>Sphingosinicellaceae</taxon>
        <taxon>Polymorphobacter</taxon>
    </lineage>
</organism>
<dbReference type="PANTHER" id="PTHR30537:SF68">
    <property type="entry name" value="TRANSCRIPTIONAL REGULATOR-RELATED"/>
    <property type="match status" value="1"/>
</dbReference>
<accession>A0A841LEF5</accession>
<dbReference type="InterPro" id="IPR005119">
    <property type="entry name" value="LysR_subst-bd"/>
</dbReference>
<dbReference type="Proteomes" id="UP000538147">
    <property type="component" value="Unassembled WGS sequence"/>
</dbReference>
<dbReference type="FunFam" id="1.10.10.10:FF:000001">
    <property type="entry name" value="LysR family transcriptional regulator"/>
    <property type="match status" value="1"/>
</dbReference>
<name>A0A841LEF5_9SPHN</name>
<dbReference type="Gene3D" id="3.40.190.290">
    <property type="match status" value="1"/>
</dbReference>
<dbReference type="EMBL" id="JACIIV010000049">
    <property type="protein sequence ID" value="MBB6229423.1"/>
    <property type="molecule type" value="Genomic_DNA"/>
</dbReference>
<dbReference type="SUPFAM" id="SSF53850">
    <property type="entry name" value="Periplasmic binding protein-like II"/>
    <property type="match status" value="1"/>
</dbReference>
<dbReference type="InterPro" id="IPR058163">
    <property type="entry name" value="LysR-type_TF_proteobact-type"/>
</dbReference>
<dbReference type="PANTHER" id="PTHR30537">
    <property type="entry name" value="HTH-TYPE TRANSCRIPTIONAL REGULATOR"/>
    <property type="match status" value="1"/>
</dbReference>
<protein>
    <submittedName>
        <fullName evidence="6">DNA-binding transcriptional LysR family regulator</fullName>
    </submittedName>
</protein>
<keyword evidence="3 6" id="KW-0238">DNA-binding</keyword>
<dbReference type="Gene3D" id="1.10.10.10">
    <property type="entry name" value="Winged helix-like DNA-binding domain superfamily/Winged helix DNA-binding domain"/>
    <property type="match status" value="1"/>
</dbReference>
<dbReference type="InterPro" id="IPR000847">
    <property type="entry name" value="LysR_HTH_N"/>
</dbReference>
<dbReference type="CDD" id="cd08422">
    <property type="entry name" value="PBP2_CrgA_like"/>
    <property type="match status" value="1"/>
</dbReference>
<gene>
    <name evidence="6" type="ORF">FHS79_003625</name>
</gene>
<evidence type="ECO:0000256" key="1">
    <source>
        <dbReference type="ARBA" id="ARBA00009437"/>
    </source>
</evidence>
<keyword evidence="4" id="KW-0804">Transcription</keyword>
<keyword evidence="7" id="KW-1185">Reference proteome</keyword>
<evidence type="ECO:0000256" key="4">
    <source>
        <dbReference type="ARBA" id="ARBA00023163"/>
    </source>
</evidence>
<reference evidence="6 7" key="1">
    <citation type="submission" date="2020-08" db="EMBL/GenBank/DDBJ databases">
        <title>Genomic Encyclopedia of Type Strains, Phase IV (KMG-IV): sequencing the most valuable type-strain genomes for metagenomic binning, comparative biology and taxonomic classification.</title>
        <authorList>
            <person name="Goeker M."/>
        </authorList>
    </citation>
    <scope>NUCLEOTIDE SEQUENCE [LARGE SCALE GENOMIC DNA]</scope>
    <source>
        <strain evidence="6 7">DSM 102189</strain>
    </source>
</reference>
<evidence type="ECO:0000256" key="2">
    <source>
        <dbReference type="ARBA" id="ARBA00023015"/>
    </source>
</evidence>
<dbReference type="InterPro" id="IPR036390">
    <property type="entry name" value="WH_DNA-bd_sf"/>
</dbReference>
<dbReference type="InterPro" id="IPR036388">
    <property type="entry name" value="WH-like_DNA-bd_sf"/>
</dbReference>
<dbReference type="RefSeq" id="WP_184203103.1">
    <property type="nucleotide sequence ID" value="NZ_JACIIV010000049.1"/>
</dbReference>
<evidence type="ECO:0000256" key="3">
    <source>
        <dbReference type="ARBA" id="ARBA00023125"/>
    </source>
</evidence>
<dbReference type="Pfam" id="PF03466">
    <property type="entry name" value="LysR_substrate"/>
    <property type="match status" value="1"/>
</dbReference>
<evidence type="ECO:0000313" key="6">
    <source>
        <dbReference type="EMBL" id="MBB6229423.1"/>
    </source>
</evidence>
<comment type="caution">
    <text evidence="6">The sequence shown here is derived from an EMBL/GenBank/DDBJ whole genome shotgun (WGS) entry which is preliminary data.</text>
</comment>
<feature type="domain" description="HTH lysR-type" evidence="5">
    <location>
        <begin position="1"/>
        <end position="59"/>
    </location>
</feature>
<dbReference type="PRINTS" id="PR00039">
    <property type="entry name" value="HTHLYSR"/>
</dbReference>